<name>A0A3S3P0H9_9MAGN</name>
<dbReference type="Proteomes" id="UP000283530">
    <property type="component" value="Unassembled WGS sequence"/>
</dbReference>
<feature type="compositionally biased region" description="Basic residues" evidence="1">
    <location>
        <begin position="12"/>
        <end position="28"/>
    </location>
</feature>
<feature type="region of interest" description="Disordered" evidence="1">
    <location>
        <begin position="1"/>
        <end position="42"/>
    </location>
</feature>
<evidence type="ECO:0000313" key="3">
    <source>
        <dbReference type="Proteomes" id="UP000283530"/>
    </source>
</evidence>
<reference evidence="2 3" key="1">
    <citation type="journal article" date="2019" name="Nat. Plants">
        <title>Stout camphor tree genome fills gaps in understanding of flowering plant genome evolution.</title>
        <authorList>
            <person name="Chaw S.M."/>
            <person name="Liu Y.C."/>
            <person name="Wu Y.W."/>
            <person name="Wang H.Y."/>
            <person name="Lin C.I."/>
            <person name="Wu C.S."/>
            <person name="Ke H.M."/>
            <person name="Chang L.Y."/>
            <person name="Hsu C.Y."/>
            <person name="Yang H.T."/>
            <person name="Sudianto E."/>
            <person name="Hsu M.H."/>
            <person name="Wu K.P."/>
            <person name="Wang L.N."/>
            <person name="Leebens-Mack J.H."/>
            <person name="Tsai I.J."/>
        </authorList>
    </citation>
    <scope>NUCLEOTIDE SEQUENCE [LARGE SCALE GENOMIC DNA]</scope>
    <source>
        <strain evidence="3">cv. Chaw 1501</strain>
        <tissue evidence="2">Young leaves</tissue>
    </source>
</reference>
<gene>
    <name evidence="2" type="ORF">CKAN_01952100</name>
</gene>
<evidence type="ECO:0000313" key="2">
    <source>
        <dbReference type="EMBL" id="RWR90428.1"/>
    </source>
</evidence>
<dbReference type="EMBL" id="QPKB01000008">
    <property type="protein sequence ID" value="RWR90428.1"/>
    <property type="molecule type" value="Genomic_DNA"/>
</dbReference>
<organism evidence="2 3">
    <name type="scientific">Cinnamomum micranthum f. kanehirae</name>
    <dbReference type="NCBI Taxonomy" id="337451"/>
    <lineage>
        <taxon>Eukaryota</taxon>
        <taxon>Viridiplantae</taxon>
        <taxon>Streptophyta</taxon>
        <taxon>Embryophyta</taxon>
        <taxon>Tracheophyta</taxon>
        <taxon>Spermatophyta</taxon>
        <taxon>Magnoliopsida</taxon>
        <taxon>Magnoliidae</taxon>
        <taxon>Laurales</taxon>
        <taxon>Lauraceae</taxon>
        <taxon>Cinnamomum</taxon>
    </lineage>
</organism>
<protein>
    <submittedName>
        <fullName evidence="2">Uncharacterized protein</fullName>
    </submittedName>
</protein>
<accession>A0A3S3P0H9</accession>
<proteinExistence type="predicted"/>
<sequence>MDVKAPPYHSCKSIRKRERGKEARRGRRPASVSETAADAGGDVRLRTPCMNTLEGVKKRKIYPQLSVLAELSTRPSVIT</sequence>
<evidence type="ECO:0000256" key="1">
    <source>
        <dbReference type="SAM" id="MobiDB-lite"/>
    </source>
</evidence>
<comment type="caution">
    <text evidence="2">The sequence shown here is derived from an EMBL/GenBank/DDBJ whole genome shotgun (WGS) entry which is preliminary data.</text>
</comment>
<dbReference type="AlphaFoldDB" id="A0A3S3P0H9"/>
<keyword evidence="3" id="KW-1185">Reference proteome</keyword>